<name>A0A9D1AFX8_9FIRM</name>
<gene>
    <name evidence="2" type="ORF">IAB90_02285</name>
</gene>
<dbReference type="InterPro" id="IPR035994">
    <property type="entry name" value="Nucleoside_phosphorylase_sf"/>
</dbReference>
<dbReference type="SUPFAM" id="SSF53167">
    <property type="entry name" value="Purine and uridine phosphorylases"/>
    <property type="match status" value="1"/>
</dbReference>
<evidence type="ECO:0000259" key="1">
    <source>
        <dbReference type="Pfam" id="PF01048"/>
    </source>
</evidence>
<dbReference type="Proteomes" id="UP000824179">
    <property type="component" value="Unassembled WGS sequence"/>
</dbReference>
<reference evidence="2" key="2">
    <citation type="journal article" date="2021" name="PeerJ">
        <title>Extensive microbial diversity within the chicken gut microbiome revealed by metagenomics and culture.</title>
        <authorList>
            <person name="Gilroy R."/>
            <person name="Ravi A."/>
            <person name="Getino M."/>
            <person name="Pursley I."/>
            <person name="Horton D.L."/>
            <person name="Alikhan N.F."/>
            <person name="Baker D."/>
            <person name="Gharbi K."/>
            <person name="Hall N."/>
            <person name="Watson M."/>
            <person name="Adriaenssens E.M."/>
            <person name="Foster-Nyarko E."/>
            <person name="Jarju S."/>
            <person name="Secka A."/>
            <person name="Antonio M."/>
            <person name="Oren A."/>
            <person name="Chaudhuri R.R."/>
            <person name="La Ragione R."/>
            <person name="Hildebrand F."/>
            <person name="Pallen M.J."/>
        </authorList>
    </citation>
    <scope>NUCLEOTIDE SEQUENCE</scope>
    <source>
        <strain evidence="2">ChiW25-3613</strain>
    </source>
</reference>
<feature type="domain" description="Nucleoside phosphorylase" evidence="1">
    <location>
        <begin position="2"/>
        <end position="209"/>
    </location>
</feature>
<dbReference type="PANTHER" id="PTHR46832">
    <property type="entry name" value="5'-METHYLTHIOADENOSINE/S-ADENOSYLHOMOCYSTEINE NUCLEOSIDASE"/>
    <property type="match status" value="1"/>
</dbReference>
<comment type="caution">
    <text evidence="2">The sequence shown here is derived from an EMBL/GenBank/DDBJ whole genome shotgun (WGS) entry which is preliminary data.</text>
</comment>
<proteinExistence type="predicted"/>
<dbReference type="EMBL" id="DVHB01000044">
    <property type="protein sequence ID" value="HIR39188.1"/>
    <property type="molecule type" value="Genomic_DNA"/>
</dbReference>
<dbReference type="GO" id="GO:0008930">
    <property type="term" value="F:methylthioadenosine nucleosidase activity"/>
    <property type="evidence" value="ECO:0007669"/>
    <property type="project" value="TreeGrafter"/>
</dbReference>
<reference evidence="2" key="1">
    <citation type="submission" date="2020-10" db="EMBL/GenBank/DDBJ databases">
        <authorList>
            <person name="Gilroy R."/>
        </authorList>
    </citation>
    <scope>NUCLEOTIDE SEQUENCE</scope>
    <source>
        <strain evidence="2">ChiW25-3613</strain>
    </source>
</reference>
<sequence>MICFVIALEGEAAPVVANMQDAGHEIVYNKKVYSGKLCGEDVRVIVCGVGKVNAALGTAMAVGRYGAEAIINAGTAGALNASMQVGGIYAVGRAAEYDFDLRQINGTAMGVLNEFEDRWLTLPVADGYAVKKLATGDRFNDDIADFKMLTGDFEADLRDMEGAAMAHVCAHTGTPLFMFKTVSDIAGSGSTTEQYGRNIALCYKNLESETKDIFTAAIQKLRG</sequence>
<dbReference type="GO" id="GO:0008782">
    <property type="term" value="F:adenosylhomocysteine nucleosidase activity"/>
    <property type="evidence" value="ECO:0007669"/>
    <property type="project" value="TreeGrafter"/>
</dbReference>
<dbReference type="GO" id="GO:0009116">
    <property type="term" value="P:nucleoside metabolic process"/>
    <property type="evidence" value="ECO:0007669"/>
    <property type="project" value="InterPro"/>
</dbReference>
<organism evidence="2 3">
    <name type="scientific">Candidatus Coproplasma stercoripullorum</name>
    <dbReference type="NCBI Taxonomy" id="2840751"/>
    <lineage>
        <taxon>Bacteria</taxon>
        <taxon>Bacillati</taxon>
        <taxon>Bacillota</taxon>
        <taxon>Clostridia</taxon>
        <taxon>Eubacteriales</taxon>
        <taxon>Candidatus Coproplasma</taxon>
    </lineage>
</organism>
<evidence type="ECO:0000313" key="2">
    <source>
        <dbReference type="EMBL" id="HIR39188.1"/>
    </source>
</evidence>
<protein>
    <submittedName>
        <fullName evidence="2">5'-methylthioadenosine/S-adenosylhomocysteine nucleosidase</fullName>
    </submittedName>
</protein>
<dbReference type="GO" id="GO:0019284">
    <property type="term" value="P:L-methionine salvage from S-adenosylmethionine"/>
    <property type="evidence" value="ECO:0007669"/>
    <property type="project" value="TreeGrafter"/>
</dbReference>
<dbReference type="Pfam" id="PF01048">
    <property type="entry name" value="PNP_UDP_1"/>
    <property type="match status" value="1"/>
</dbReference>
<accession>A0A9D1AFX8</accession>
<dbReference type="InterPro" id="IPR000845">
    <property type="entry name" value="Nucleoside_phosphorylase_d"/>
</dbReference>
<evidence type="ECO:0000313" key="3">
    <source>
        <dbReference type="Proteomes" id="UP000824179"/>
    </source>
</evidence>
<dbReference type="CDD" id="cd09008">
    <property type="entry name" value="MTAN"/>
    <property type="match status" value="1"/>
</dbReference>
<dbReference type="PANTHER" id="PTHR46832:SF1">
    <property type="entry name" value="5'-METHYLTHIOADENOSINE_S-ADENOSYLHOMOCYSTEINE NUCLEOSIDASE"/>
    <property type="match status" value="1"/>
</dbReference>
<dbReference type="AlphaFoldDB" id="A0A9D1AFX8"/>
<dbReference type="Gene3D" id="3.40.50.1580">
    <property type="entry name" value="Nucleoside phosphorylase domain"/>
    <property type="match status" value="1"/>
</dbReference>
<dbReference type="GO" id="GO:0005829">
    <property type="term" value="C:cytosol"/>
    <property type="evidence" value="ECO:0007669"/>
    <property type="project" value="TreeGrafter"/>
</dbReference>